<dbReference type="CDD" id="cd16902">
    <property type="entry name" value="pesticin_lyz"/>
    <property type="match status" value="1"/>
</dbReference>
<feature type="domain" description="Pesticin C-terminal" evidence="3">
    <location>
        <begin position="43"/>
        <end position="175"/>
    </location>
</feature>
<evidence type="ECO:0000259" key="3">
    <source>
        <dbReference type="Pfam" id="PF16754"/>
    </source>
</evidence>
<keyword evidence="2" id="KW-0081">Bacteriolytic enzyme</keyword>
<dbReference type="InterPro" id="IPR023347">
    <property type="entry name" value="Lysozyme_dom_sf"/>
</dbReference>
<proteinExistence type="predicted"/>
<name>A0ABQ0E9R4_9BACT</name>
<gene>
    <name evidence="4" type="ORF">Defa_20270</name>
</gene>
<dbReference type="InterPro" id="IPR023346">
    <property type="entry name" value="Lysozyme-like_dom_sf"/>
</dbReference>
<dbReference type="SUPFAM" id="SSF53955">
    <property type="entry name" value="Lysozyme-like"/>
    <property type="match status" value="1"/>
</dbReference>
<evidence type="ECO:0000313" key="5">
    <source>
        <dbReference type="Proteomes" id="UP001628192"/>
    </source>
</evidence>
<dbReference type="Gene3D" id="1.10.530.40">
    <property type="match status" value="1"/>
</dbReference>
<dbReference type="EMBL" id="BAAFSG010000001">
    <property type="protein sequence ID" value="GAB1254540.1"/>
    <property type="molecule type" value="Genomic_DNA"/>
</dbReference>
<protein>
    <recommendedName>
        <fullName evidence="3">Pesticin C-terminal domain-containing protein</fullName>
    </recommendedName>
</protein>
<evidence type="ECO:0000256" key="2">
    <source>
        <dbReference type="ARBA" id="ARBA00022638"/>
    </source>
</evidence>
<dbReference type="InterPro" id="IPR031922">
    <property type="entry name" value="Pesticin_C"/>
</dbReference>
<dbReference type="Proteomes" id="UP001628192">
    <property type="component" value="Unassembled WGS sequence"/>
</dbReference>
<dbReference type="RefSeq" id="WP_407844798.1">
    <property type="nucleotide sequence ID" value="NZ_BAAFSG010000001.1"/>
</dbReference>
<evidence type="ECO:0000256" key="1">
    <source>
        <dbReference type="ARBA" id="ARBA00022529"/>
    </source>
</evidence>
<accession>A0ABQ0E9R4</accession>
<keyword evidence="5" id="KW-1185">Reference proteome</keyword>
<reference evidence="4 5" key="1">
    <citation type="journal article" date="2025" name="Int. J. Syst. Evol. Microbiol.">
        <title>Desulfovibrio falkowii sp. nov., Porphyromonas miyakawae sp. nov., Mediterraneibacter flintii sp. nov. and Owariibacterium komagatae gen. nov., sp. nov., isolated from human faeces.</title>
        <authorList>
            <person name="Hamaguchi T."/>
            <person name="Ohara M."/>
            <person name="Hisatomi A."/>
            <person name="Sekiguchi K."/>
            <person name="Takeda J.I."/>
            <person name="Ueyama J."/>
            <person name="Ito M."/>
            <person name="Nishiwaki H."/>
            <person name="Ogi T."/>
            <person name="Hirayama M."/>
            <person name="Ohkuma M."/>
            <person name="Sakamoto M."/>
            <person name="Ohno K."/>
        </authorList>
    </citation>
    <scope>NUCLEOTIDE SEQUENCE [LARGE SCALE GENOMIC DNA]</scope>
    <source>
        <strain evidence="4 5">13CB8C</strain>
    </source>
</reference>
<comment type="caution">
    <text evidence="4">The sequence shown here is derived from an EMBL/GenBank/DDBJ whole genome shotgun (WGS) entry which is preliminary data.</text>
</comment>
<evidence type="ECO:0000313" key="4">
    <source>
        <dbReference type="EMBL" id="GAB1254540.1"/>
    </source>
</evidence>
<dbReference type="Pfam" id="PF16754">
    <property type="entry name" value="Pesticin"/>
    <property type="match status" value="1"/>
</dbReference>
<keyword evidence="1" id="KW-0929">Antimicrobial</keyword>
<organism evidence="4 5">
    <name type="scientific">Desulfovibrio falkowii</name>
    <dbReference type="NCBI Taxonomy" id="3136602"/>
    <lineage>
        <taxon>Bacteria</taxon>
        <taxon>Pseudomonadati</taxon>
        <taxon>Thermodesulfobacteriota</taxon>
        <taxon>Desulfovibrionia</taxon>
        <taxon>Desulfovibrionales</taxon>
        <taxon>Desulfovibrionaceae</taxon>
        <taxon>Desulfovibrio</taxon>
    </lineage>
</organism>
<sequence length="204" mass="22243">MADMHYIQALLNTPGVEGPRVTIGYIPARPGNFYGRPNQHPGSYTAIGTSGVTIATGCDLGQTDAPTLQAYGVPLAIINQLRPYIGLKKAVAISKLSTLPLTISTDTAAMLDECVHTGYLHRYVAPAYQKAANVSFDALSKQAQAVVFSVCFQKGCGGVRRDWPKLWGYLTTQNWCAASKELRTGFTQYKLRRKIEGDLLQELC</sequence>